<keyword evidence="1 2" id="KW-0378">Hydrolase</keyword>
<dbReference type="GO" id="GO:0004668">
    <property type="term" value="F:protein-arginine deiminase activity"/>
    <property type="evidence" value="ECO:0007669"/>
    <property type="project" value="InterPro"/>
</dbReference>
<sequence length="401" mass="44671">MKKKYSAIIIAAFVCLLIVFSVKSFRDNRVYEKPNINGNGGSDPVSYVFPGEFENQQAIWLQWPEGMYSTASNPVYPVFIDIIKSLDPYVGVNLISQSNEEIAQIKDLLQANGYSGSNVHYYIIDHLSIWTRDVGPVFVKDSQNRLNVVNFGFNNYGRGSSQYFADIESNIDKRAAEALGLPVISTNLVSEGGGIESNGRGTIMLTESVALDRNPGLAKEQIENEYKRVLGVKKVIWLKQGLAEDDLITKGHINEIARFASPDTILLAQVLPEDRYTNSDSQNSYLRMEENYNILLNSTDQDGKPFNIIRVPMPPTLYGEVDDTGKIPVRSYLNYAVTNGAVLMQTYWKPGRSEKLKAAEEQVKGIFQSVFPGRNIIGINAESVNLWGGGIHCITQHMPAN</sequence>
<dbReference type="GO" id="GO:0009446">
    <property type="term" value="P:putrescine biosynthetic process"/>
    <property type="evidence" value="ECO:0007669"/>
    <property type="project" value="InterPro"/>
</dbReference>
<dbReference type="PANTHER" id="PTHR31377">
    <property type="entry name" value="AGMATINE DEIMINASE-RELATED"/>
    <property type="match status" value="1"/>
</dbReference>
<comment type="caution">
    <text evidence="2">The sequence shown here is derived from an EMBL/GenBank/DDBJ whole genome shotgun (WGS) entry which is preliminary data.</text>
</comment>
<protein>
    <submittedName>
        <fullName evidence="2">Putative agmatine deiminase</fullName>
        <ecNumber evidence="2">3.5.3.12</ecNumber>
    </submittedName>
</protein>
<dbReference type="Proteomes" id="UP000298324">
    <property type="component" value="Unassembled WGS sequence"/>
</dbReference>
<proteinExistence type="predicted"/>
<organism evidence="2 3">
    <name type="scientific">Pelotomaculum schinkii</name>
    <dbReference type="NCBI Taxonomy" id="78350"/>
    <lineage>
        <taxon>Bacteria</taxon>
        <taxon>Bacillati</taxon>
        <taxon>Bacillota</taxon>
        <taxon>Clostridia</taxon>
        <taxon>Eubacteriales</taxon>
        <taxon>Desulfotomaculaceae</taxon>
        <taxon>Pelotomaculum</taxon>
    </lineage>
</organism>
<gene>
    <name evidence="2" type="primary">aguA_2</name>
    <name evidence="2" type="ORF">Psch_02447</name>
</gene>
<dbReference type="SUPFAM" id="SSF55909">
    <property type="entry name" value="Pentein"/>
    <property type="match status" value="1"/>
</dbReference>
<dbReference type="Gene3D" id="3.75.10.10">
    <property type="entry name" value="L-arginine/glycine Amidinotransferase, Chain A"/>
    <property type="match status" value="1"/>
</dbReference>
<name>A0A4Y7R9E2_9FIRM</name>
<reference evidence="2 3" key="1">
    <citation type="journal article" date="2018" name="Environ. Microbiol.">
        <title>Novel energy conservation strategies and behaviour of Pelotomaculum schinkii driving syntrophic propionate catabolism.</title>
        <authorList>
            <person name="Hidalgo-Ahumada C.A.P."/>
            <person name="Nobu M.K."/>
            <person name="Narihiro T."/>
            <person name="Tamaki H."/>
            <person name="Liu W.T."/>
            <person name="Kamagata Y."/>
            <person name="Stams A.J.M."/>
            <person name="Imachi H."/>
            <person name="Sousa D.Z."/>
        </authorList>
    </citation>
    <scope>NUCLEOTIDE SEQUENCE [LARGE SCALE GENOMIC DNA]</scope>
    <source>
        <strain evidence="2 3">HH</strain>
    </source>
</reference>
<dbReference type="EMBL" id="QFGA01000002">
    <property type="protein sequence ID" value="TEB05406.1"/>
    <property type="molecule type" value="Genomic_DNA"/>
</dbReference>
<accession>A0A4Y7R9E2</accession>
<dbReference type="GO" id="GO:0047632">
    <property type="term" value="F:agmatine deiminase activity"/>
    <property type="evidence" value="ECO:0007669"/>
    <property type="project" value="UniProtKB-EC"/>
</dbReference>
<dbReference type="AlphaFoldDB" id="A0A4Y7R9E2"/>
<keyword evidence="3" id="KW-1185">Reference proteome</keyword>
<dbReference type="PANTHER" id="PTHR31377:SF0">
    <property type="entry name" value="AGMATINE DEIMINASE-RELATED"/>
    <property type="match status" value="1"/>
</dbReference>
<dbReference type="EC" id="3.5.3.12" evidence="2"/>
<evidence type="ECO:0000313" key="2">
    <source>
        <dbReference type="EMBL" id="TEB05406.1"/>
    </source>
</evidence>
<evidence type="ECO:0000256" key="1">
    <source>
        <dbReference type="ARBA" id="ARBA00022801"/>
    </source>
</evidence>
<dbReference type="Pfam" id="PF04371">
    <property type="entry name" value="PAD_porph"/>
    <property type="match status" value="1"/>
</dbReference>
<evidence type="ECO:0000313" key="3">
    <source>
        <dbReference type="Proteomes" id="UP000298324"/>
    </source>
</evidence>
<dbReference type="InterPro" id="IPR007466">
    <property type="entry name" value="Peptidyl-Arg-deiminase_porph"/>
</dbReference>
<dbReference type="RefSeq" id="WP_190240468.1">
    <property type="nucleotide sequence ID" value="NZ_QFGA01000002.1"/>
</dbReference>